<dbReference type="GO" id="GO:0046872">
    <property type="term" value="F:metal ion binding"/>
    <property type="evidence" value="ECO:0007669"/>
    <property type="project" value="UniProtKB-KW"/>
</dbReference>
<dbReference type="GO" id="GO:0005524">
    <property type="term" value="F:ATP binding"/>
    <property type="evidence" value="ECO:0007669"/>
    <property type="project" value="InterPro"/>
</dbReference>
<dbReference type="InterPro" id="IPR018163">
    <property type="entry name" value="Thr/Ala-tRNA-synth_IIc_edit"/>
</dbReference>
<dbReference type="AlphaFoldDB" id="A0A5C4VHN1"/>
<dbReference type="Gene3D" id="2.40.30.130">
    <property type="match status" value="1"/>
</dbReference>
<keyword evidence="3" id="KW-0479">Metal-binding</keyword>
<organism evidence="5 6">
    <name type="scientific">Nonomuraea phyllanthi</name>
    <dbReference type="NCBI Taxonomy" id="2219224"/>
    <lineage>
        <taxon>Bacteria</taxon>
        <taxon>Bacillati</taxon>
        <taxon>Actinomycetota</taxon>
        <taxon>Actinomycetes</taxon>
        <taxon>Streptosporangiales</taxon>
        <taxon>Streptosporangiaceae</taxon>
        <taxon>Nonomuraea</taxon>
    </lineage>
</organism>
<dbReference type="EMBL" id="VDLX02000023">
    <property type="protein sequence ID" value="KAB8188762.1"/>
    <property type="molecule type" value="Genomic_DNA"/>
</dbReference>
<comment type="subcellular location">
    <subcellularLocation>
        <location evidence="2">Cytoplasm</location>
    </subcellularLocation>
</comment>
<dbReference type="PANTHER" id="PTHR43462">
    <property type="entry name" value="ALANYL-TRNA EDITING PROTEIN"/>
    <property type="match status" value="1"/>
</dbReference>
<dbReference type="GO" id="GO:0006419">
    <property type="term" value="P:alanyl-tRNA aminoacylation"/>
    <property type="evidence" value="ECO:0007669"/>
    <property type="project" value="InterPro"/>
</dbReference>
<dbReference type="PANTHER" id="PTHR43462:SF1">
    <property type="entry name" value="ALANYL-TRNA EDITING PROTEIN AARSD1"/>
    <property type="match status" value="1"/>
</dbReference>
<dbReference type="Gene3D" id="3.30.980.10">
    <property type="entry name" value="Threonyl-trna Synthetase, Chain A, domain 2"/>
    <property type="match status" value="1"/>
</dbReference>
<dbReference type="SUPFAM" id="SSF55186">
    <property type="entry name" value="ThrRS/AlaRS common domain"/>
    <property type="match status" value="1"/>
</dbReference>
<gene>
    <name evidence="5" type="ORF">FH608_042530</name>
</gene>
<keyword evidence="6" id="KW-1185">Reference proteome</keyword>
<dbReference type="GO" id="GO:0005737">
    <property type="term" value="C:cytoplasm"/>
    <property type="evidence" value="ECO:0007669"/>
    <property type="project" value="UniProtKB-SubCell"/>
</dbReference>
<evidence type="ECO:0000256" key="1">
    <source>
        <dbReference type="ARBA" id="ARBA00001947"/>
    </source>
</evidence>
<dbReference type="OrthoDB" id="9812949at2"/>
<protein>
    <submittedName>
        <fullName evidence="5">Alanyl-tRNA editing protein</fullName>
    </submittedName>
</protein>
<dbReference type="Pfam" id="PF07973">
    <property type="entry name" value="tRNA_SAD"/>
    <property type="match status" value="1"/>
</dbReference>
<dbReference type="SMART" id="SM00863">
    <property type="entry name" value="tRNA_SAD"/>
    <property type="match status" value="1"/>
</dbReference>
<dbReference type="PROSITE" id="PS50860">
    <property type="entry name" value="AA_TRNA_LIGASE_II_ALA"/>
    <property type="match status" value="1"/>
</dbReference>
<dbReference type="InterPro" id="IPR051335">
    <property type="entry name" value="Alanyl-tRNA_Editing_Enzymes"/>
</dbReference>
<keyword evidence="4" id="KW-0862">Zinc</keyword>
<dbReference type="InterPro" id="IPR018165">
    <property type="entry name" value="Ala-tRNA-synth_IIc_core"/>
</dbReference>
<dbReference type="GO" id="GO:0002161">
    <property type="term" value="F:aminoacyl-tRNA deacylase activity"/>
    <property type="evidence" value="ECO:0007669"/>
    <property type="project" value="UniProtKB-ARBA"/>
</dbReference>
<dbReference type="GO" id="GO:0004813">
    <property type="term" value="F:alanine-tRNA ligase activity"/>
    <property type="evidence" value="ECO:0007669"/>
    <property type="project" value="InterPro"/>
</dbReference>
<dbReference type="GO" id="GO:0003676">
    <property type="term" value="F:nucleic acid binding"/>
    <property type="evidence" value="ECO:0007669"/>
    <property type="project" value="InterPro"/>
</dbReference>
<evidence type="ECO:0000256" key="4">
    <source>
        <dbReference type="ARBA" id="ARBA00022833"/>
    </source>
</evidence>
<accession>A0A5P9YHC5</accession>
<dbReference type="SUPFAM" id="SSF50447">
    <property type="entry name" value="Translation proteins"/>
    <property type="match status" value="1"/>
</dbReference>
<comment type="caution">
    <text evidence="5">The sequence shown here is derived from an EMBL/GenBank/DDBJ whole genome shotgun (WGS) entry which is preliminary data.</text>
</comment>
<dbReference type="InterPro" id="IPR012947">
    <property type="entry name" value="tRNA_SAD"/>
</dbReference>
<dbReference type="Proteomes" id="UP000312512">
    <property type="component" value="Unassembled WGS sequence"/>
</dbReference>
<evidence type="ECO:0000256" key="3">
    <source>
        <dbReference type="ARBA" id="ARBA00022723"/>
    </source>
</evidence>
<reference evidence="5 6" key="1">
    <citation type="submission" date="2019-10" db="EMBL/GenBank/DDBJ databases">
        <title>Nonomuraea sp. nov., isolated from Phyllanthus amarus.</title>
        <authorList>
            <person name="Klykleung N."/>
            <person name="Tanasupawat S."/>
        </authorList>
    </citation>
    <scope>NUCLEOTIDE SEQUENCE [LARGE SCALE GENOMIC DNA]</scope>
    <source>
        <strain evidence="5 6">PA1-10</strain>
    </source>
</reference>
<dbReference type="InterPro" id="IPR009000">
    <property type="entry name" value="Transl_B-barrel_sf"/>
</dbReference>
<sequence>MTTDLHGRTQRLELSDQALRDFEAVVLDATPDGIVLNRSAFYPGGGGQPADHGVLLWQGVETRIVGARKGDDLHLIPAEGDPIPPAGTVVRAAVADERRSALMRTHSGLHVLCGVVFRDYGCLVTGGNMDELSARMDFNLPEVPPGFKEAVEDACNAEIVADRRIDVRVLPREQAFEIPDIIRTATNLVPESVQDVRIVDIVGLDTQADGGTHVASTKQIGHIKVAKIESKGRGFRRLRIRIAD</sequence>
<evidence type="ECO:0000313" key="6">
    <source>
        <dbReference type="Proteomes" id="UP000312512"/>
    </source>
</evidence>
<evidence type="ECO:0000256" key="2">
    <source>
        <dbReference type="ARBA" id="ARBA00004496"/>
    </source>
</evidence>
<accession>A0A5C4VHN1</accession>
<name>A0A5C4VHN1_9ACTN</name>
<comment type="cofactor">
    <cofactor evidence="1">
        <name>Zn(2+)</name>
        <dbReference type="ChEBI" id="CHEBI:29105"/>
    </cofactor>
</comment>
<dbReference type="RefSeq" id="WP_139636561.1">
    <property type="nucleotide sequence ID" value="NZ_CP045572.1"/>
</dbReference>
<evidence type="ECO:0000313" key="5">
    <source>
        <dbReference type="EMBL" id="KAB8188762.1"/>
    </source>
</evidence>
<proteinExistence type="predicted"/>